<reference evidence="2 3" key="1">
    <citation type="submission" date="2019-10" db="EMBL/GenBank/DDBJ databases">
        <title>Vibrio sp. nov., isolated from Coralline algae surface.</title>
        <authorList>
            <person name="Geng Y."/>
            <person name="Zhang X."/>
        </authorList>
    </citation>
    <scope>NUCLEOTIDE SEQUENCE [LARGE SCALE GENOMIC DNA]</scope>
    <source>
        <strain evidence="2 3">SM1977</strain>
    </source>
</reference>
<proteinExistence type="predicted"/>
<accession>A0A5Q0TJT8</accession>
<feature type="transmembrane region" description="Helical" evidence="1">
    <location>
        <begin position="55"/>
        <end position="77"/>
    </location>
</feature>
<keyword evidence="3" id="KW-1185">Reference proteome</keyword>
<keyword evidence="1" id="KW-0472">Membrane</keyword>
<sequence>MMETIVLVIEKSFLFVGISLILMSMVQYGKRSQDWKGLATIFYKRVEMSVGEFKYYKLGVSLVVFAVVLRILCLTFWP</sequence>
<dbReference type="AlphaFoldDB" id="A0A5Q0TJT8"/>
<dbReference type="Proteomes" id="UP000348942">
    <property type="component" value="Chromosome 2"/>
</dbReference>
<keyword evidence="1" id="KW-1133">Transmembrane helix</keyword>
<evidence type="ECO:0000313" key="2">
    <source>
        <dbReference type="EMBL" id="QGA66365.1"/>
    </source>
</evidence>
<dbReference type="EMBL" id="CP045700">
    <property type="protein sequence ID" value="QGA66365.1"/>
    <property type="molecule type" value="Genomic_DNA"/>
</dbReference>
<evidence type="ECO:0000313" key="3">
    <source>
        <dbReference type="Proteomes" id="UP000348942"/>
    </source>
</evidence>
<name>A0A5Q0TJT8_9VIBR</name>
<feature type="transmembrane region" description="Helical" evidence="1">
    <location>
        <begin position="12"/>
        <end position="29"/>
    </location>
</feature>
<organism evidence="2 3">
    <name type="scientific">Vibrio algicola</name>
    <dbReference type="NCBI Taxonomy" id="2662262"/>
    <lineage>
        <taxon>Bacteria</taxon>
        <taxon>Pseudomonadati</taxon>
        <taxon>Pseudomonadota</taxon>
        <taxon>Gammaproteobacteria</taxon>
        <taxon>Vibrionales</taxon>
        <taxon>Vibrionaceae</taxon>
        <taxon>Vibrio</taxon>
    </lineage>
</organism>
<evidence type="ECO:0000256" key="1">
    <source>
        <dbReference type="SAM" id="Phobius"/>
    </source>
</evidence>
<gene>
    <name evidence="2" type="ORF">GFB47_13110</name>
</gene>
<keyword evidence="1" id="KW-0812">Transmembrane</keyword>
<protein>
    <submittedName>
        <fullName evidence="2">Uncharacterized protein</fullName>
    </submittedName>
</protein>